<reference evidence="1 2" key="1">
    <citation type="submission" date="2019-06" db="EMBL/GenBank/DDBJ databases">
        <authorList>
            <person name="Rodrigo-Torres L."/>
            <person name="Arahal R. D."/>
            <person name="Lucena T."/>
        </authorList>
    </citation>
    <scope>NUCLEOTIDE SEQUENCE [LARGE SCALE GENOMIC DNA]</scope>
    <source>
        <strain evidence="1 2">SB0023/3</strain>
    </source>
</reference>
<gene>
    <name evidence="1" type="ORF">MET9862_04642</name>
</gene>
<sequence length="161" mass="17728">MESDGTFYLDDDYFNRPAEMKPLLHTWSLGIEEKFDLIASTLIIVIFEYGRRSLAICFALCLASFLAELMLTTHRSVAFHLLPSRLWELLLGSCVALGMRAGRAYRLKPVSANRAALRFRRTGRQAGMSTPAPCASPSRAGACSAEVVAGSAKENALRSIR</sequence>
<name>A0A509EIN4_9HYPH</name>
<dbReference type="GO" id="GO:0000271">
    <property type="term" value="P:polysaccharide biosynthetic process"/>
    <property type="evidence" value="ECO:0007669"/>
    <property type="project" value="TreeGrafter"/>
</dbReference>
<dbReference type="InterPro" id="IPR050879">
    <property type="entry name" value="Acyltransferase_3"/>
</dbReference>
<dbReference type="AlphaFoldDB" id="A0A509EIN4"/>
<proteinExistence type="predicted"/>
<dbReference type="EMBL" id="CABFPH010000098">
    <property type="protein sequence ID" value="VUD74018.1"/>
    <property type="molecule type" value="Genomic_DNA"/>
</dbReference>
<dbReference type="PANTHER" id="PTHR23028:SF53">
    <property type="entry name" value="ACYL_TRANSF_3 DOMAIN-CONTAINING PROTEIN"/>
    <property type="match status" value="1"/>
</dbReference>
<evidence type="ECO:0000313" key="2">
    <source>
        <dbReference type="Proteomes" id="UP000410984"/>
    </source>
</evidence>
<keyword evidence="2" id="KW-1185">Reference proteome</keyword>
<evidence type="ECO:0000313" key="1">
    <source>
        <dbReference type="EMBL" id="VUD74018.1"/>
    </source>
</evidence>
<dbReference type="Proteomes" id="UP000410984">
    <property type="component" value="Unassembled WGS sequence"/>
</dbReference>
<organism evidence="1 2">
    <name type="scientific">Methylobacterium symbioticum</name>
    <dbReference type="NCBI Taxonomy" id="2584084"/>
    <lineage>
        <taxon>Bacteria</taxon>
        <taxon>Pseudomonadati</taxon>
        <taxon>Pseudomonadota</taxon>
        <taxon>Alphaproteobacteria</taxon>
        <taxon>Hyphomicrobiales</taxon>
        <taxon>Methylobacteriaceae</taxon>
        <taxon>Methylobacterium</taxon>
    </lineage>
</organism>
<accession>A0A509EIN4</accession>
<protein>
    <submittedName>
        <fullName evidence="1">Uncharacterized protein</fullName>
    </submittedName>
</protein>
<dbReference type="GO" id="GO:0016020">
    <property type="term" value="C:membrane"/>
    <property type="evidence" value="ECO:0007669"/>
    <property type="project" value="TreeGrafter"/>
</dbReference>
<dbReference type="PANTHER" id="PTHR23028">
    <property type="entry name" value="ACETYLTRANSFERASE"/>
    <property type="match status" value="1"/>
</dbReference>